<protein>
    <submittedName>
        <fullName evidence="1">Uncharacterized protein</fullName>
    </submittedName>
</protein>
<reference evidence="1 2" key="1">
    <citation type="submission" date="2019-06" db="EMBL/GenBank/DDBJ databases">
        <title>Sequencing the genomes of 1000 actinobacteria strains.</title>
        <authorList>
            <person name="Klenk H.-P."/>
        </authorList>
    </citation>
    <scope>NUCLEOTIDE SEQUENCE [LARGE SCALE GENOMIC DNA]</scope>
    <source>
        <strain evidence="1 2">DSM 102200</strain>
    </source>
</reference>
<dbReference type="EMBL" id="VFOZ01000002">
    <property type="protein sequence ID" value="TQL90442.1"/>
    <property type="molecule type" value="Genomic_DNA"/>
</dbReference>
<proteinExistence type="predicted"/>
<evidence type="ECO:0000313" key="2">
    <source>
        <dbReference type="Proteomes" id="UP000316096"/>
    </source>
</evidence>
<dbReference type="Proteomes" id="UP000316096">
    <property type="component" value="Unassembled WGS sequence"/>
</dbReference>
<sequence>MFGPVMFLIGVHMIKWALMSIQRLRPRARAIRILVTAVCLTLLLAGTAFGDDDAFPFGPFRMYSTSTPPNGNVNVMALDARMPDGTWKRVRLDAGEVGITRAEAEGQGTRFKVDPGLLERLVEAHDRLKPREPRWTGVRLIQQYYMLRHRLYVGTREFTIAQWTRS</sequence>
<keyword evidence="2" id="KW-1185">Reference proteome</keyword>
<evidence type="ECO:0000313" key="1">
    <source>
        <dbReference type="EMBL" id="TQL90442.1"/>
    </source>
</evidence>
<gene>
    <name evidence="1" type="ORF">FB559_7746</name>
</gene>
<dbReference type="AlphaFoldDB" id="A0A543C034"/>
<organism evidence="1 2">
    <name type="scientific">Actinoallomurus bryophytorum</name>
    <dbReference type="NCBI Taxonomy" id="1490222"/>
    <lineage>
        <taxon>Bacteria</taxon>
        <taxon>Bacillati</taxon>
        <taxon>Actinomycetota</taxon>
        <taxon>Actinomycetes</taxon>
        <taxon>Streptosporangiales</taxon>
        <taxon>Thermomonosporaceae</taxon>
        <taxon>Actinoallomurus</taxon>
    </lineage>
</organism>
<comment type="caution">
    <text evidence="1">The sequence shown here is derived from an EMBL/GenBank/DDBJ whole genome shotgun (WGS) entry which is preliminary data.</text>
</comment>
<name>A0A543C034_9ACTN</name>
<accession>A0A543C034</accession>